<name>A0A4R5U4I5_9GAMM</name>
<dbReference type="EMBL" id="SMTF01000001">
    <property type="protein sequence ID" value="TDK28672.1"/>
    <property type="molecule type" value="Genomic_DNA"/>
</dbReference>
<reference evidence="2 3" key="1">
    <citation type="submission" date="2019-03" db="EMBL/GenBank/DDBJ databases">
        <title>Luteimonas zhaokaii sp.nov., isolated from the rectal contents of Plateau pika in Yushu, Qinghai Province, China.</title>
        <authorList>
            <person name="Zhang G."/>
        </authorList>
    </citation>
    <scope>NUCLEOTIDE SEQUENCE [LARGE SCALE GENOMIC DNA]</scope>
    <source>
        <strain evidence="2 3">B9</strain>
    </source>
</reference>
<protein>
    <submittedName>
        <fullName evidence="2">Acyl carrier protein</fullName>
    </submittedName>
</protein>
<comment type="caution">
    <text evidence="2">The sequence shown here is derived from an EMBL/GenBank/DDBJ whole genome shotgun (WGS) entry which is preliminary data.</text>
</comment>
<feature type="domain" description="Carrier" evidence="1">
    <location>
        <begin position="1"/>
        <end position="83"/>
    </location>
</feature>
<dbReference type="InterPro" id="IPR036736">
    <property type="entry name" value="ACP-like_sf"/>
</dbReference>
<dbReference type="AlphaFoldDB" id="A0A4R5U4I5"/>
<dbReference type="Gene3D" id="1.10.1200.10">
    <property type="entry name" value="ACP-like"/>
    <property type="match status" value="1"/>
</dbReference>
<organism evidence="2 3">
    <name type="scientific">Luteimonas aestuarii</name>
    <dbReference type="NCBI Taxonomy" id="453837"/>
    <lineage>
        <taxon>Bacteria</taxon>
        <taxon>Pseudomonadati</taxon>
        <taxon>Pseudomonadota</taxon>
        <taxon>Gammaproteobacteria</taxon>
        <taxon>Lysobacterales</taxon>
        <taxon>Lysobacteraceae</taxon>
        <taxon>Luteimonas</taxon>
    </lineage>
</organism>
<dbReference type="PROSITE" id="PS50075">
    <property type="entry name" value="CARRIER"/>
    <property type="match status" value="1"/>
</dbReference>
<accession>A0A4R5U4I5</accession>
<proteinExistence type="predicted"/>
<evidence type="ECO:0000313" key="2">
    <source>
        <dbReference type="EMBL" id="TDK28672.1"/>
    </source>
</evidence>
<dbReference type="SUPFAM" id="SSF47336">
    <property type="entry name" value="ACP-like"/>
    <property type="match status" value="1"/>
</dbReference>
<evidence type="ECO:0000313" key="3">
    <source>
        <dbReference type="Proteomes" id="UP000294796"/>
    </source>
</evidence>
<keyword evidence="3" id="KW-1185">Reference proteome</keyword>
<gene>
    <name evidence="2" type="ORF">E2F46_02055</name>
</gene>
<sequence>MSETAIRDTIRGHILENLMFTDDAAKLPDDASLLDMGVIDSTGVLELVLLIEENFSMQVLDTAIVPENFDSVDRIVSYVMRAKAA</sequence>
<dbReference type="OrthoDB" id="2625323at2"/>
<dbReference type="RefSeq" id="WP_133320493.1">
    <property type="nucleotide sequence ID" value="NZ_SMTF01000001.1"/>
</dbReference>
<evidence type="ECO:0000259" key="1">
    <source>
        <dbReference type="PROSITE" id="PS50075"/>
    </source>
</evidence>
<dbReference type="InterPro" id="IPR009081">
    <property type="entry name" value="PP-bd_ACP"/>
</dbReference>
<dbReference type="Proteomes" id="UP000294796">
    <property type="component" value="Unassembled WGS sequence"/>
</dbReference>